<protein>
    <submittedName>
        <fullName evidence="1">Uncharacterized protein</fullName>
    </submittedName>
</protein>
<proteinExistence type="predicted"/>
<dbReference type="Proteomes" id="UP000653480">
    <property type="component" value="Unassembled WGS sequence"/>
</dbReference>
<dbReference type="AlphaFoldDB" id="A0A8H9LBD5"/>
<reference evidence="1" key="1">
    <citation type="journal article" date="2014" name="Int. J. Syst. Evol. Microbiol.">
        <title>Complete genome sequence of Corynebacterium casei LMG S-19264T (=DSM 44701T), isolated from a smear-ripened cheese.</title>
        <authorList>
            <consortium name="US DOE Joint Genome Institute (JGI-PGF)"/>
            <person name="Walter F."/>
            <person name="Albersmeier A."/>
            <person name="Kalinowski J."/>
            <person name="Ruckert C."/>
        </authorList>
    </citation>
    <scope>NUCLEOTIDE SEQUENCE</scope>
    <source>
        <strain evidence="1">CGMCC 4.7138</strain>
    </source>
</reference>
<organism evidence="1 2">
    <name type="scientific">Microbispora bryophytorum</name>
    <dbReference type="NCBI Taxonomy" id="1460882"/>
    <lineage>
        <taxon>Bacteria</taxon>
        <taxon>Bacillati</taxon>
        <taxon>Actinomycetota</taxon>
        <taxon>Actinomycetes</taxon>
        <taxon>Streptosporangiales</taxon>
        <taxon>Streptosporangiaceae</taxon>
        <taxon>Microbispora</taxon>
    </lineage>
</organism>
<dbReference type="EMBL" id="BMMN01000007">
    <property type="protein sequence ID" value="GGO18868.1"/>
    <property type="molecule type" value="Genomic_DNA"/>
</dbReference>
<sequence length="108" mass="11651">MDHMGEGRFVRSRGIANPLAEAVWMQMVPGWGRWAAQIVGTDCGPRGVDDIGHASDEVGAVVGGGDQRFTAGRTPRYMWSGSSAPHKRVTEARKCLAASRASKRPARM</sequence>
<gene>
    <name evidence="1" type="ORF">GCM10011574_43910</name>
</gene>
<keyword evidence="2" id="KW-1185">Reference proteome</keyword>
<evidence type="ECO:0000313" key="1">
    <source>
        <dbReference type="EMBL" id="GGO18868.1"/>
    </source>
</evidence>
<reference evidence="1" key="2">
    <citation type="submission" date="2020-09" db="EMBL/GenBank/DDBJ databases">
        <authorList>
            <person name="Sun Q."/>
            <person name="Zhou Y."/>
        </authorList>
    </citation>
    <scope>NUCLEOTIDE SEQUENCE</scope>
    <source>
        <strain evidence="1">CGMCC 4.7138</strain>
    </source>
</reference>
<name>A0A8H9LBD5_9ACTN</name>
<evidence type="ECO:0000313" key="2">
    <source>
        <dbReference type="Proteomes" id="UP000653480"/>
    </source>
</evidence>
<accession>A0A8H9LBD5</accession>
<comment type="caution">
    <text evidence="1">The sequence shown here is derived from an EMBL/GenBank/DDBJ whole genome shotgun (WGS) entry which is preliminary data.</text>
</comment>